<organism evidence="2 3">
    <name type="scientific">Fusarium ambrosium</name>
    <dbReference type="NCBI Taxonomy" id="131363"/>
    <lineage>
        <taxon>Eukaryota</taxon>
        <taxon>Fungi</taxon>
        <taxon>Dikarya</taxon>
        <taxon>Ascomycota</taxon>
        <taxon>Pezizomycotina</taxon>
        <taxon>Sordariomycetes</taxon>
        <taxon>Hypocreomycetidae</taxon>
        <taxon>Hypocreales</taxon>
        <taxon>Nectriaceae</taxon>
        <taxon>Fusarium</taxon>
        <taxon>Fusarium solani species complex</taxon>
    </lineage>
</organism>
<proteinExistence type="predicted"/>
<name>A0A428RTY3_9HYPO</name>
<evidence type="ECO:0000313" key="2">
    <source>
        <dbReference type="EMBL" id="RSL80998.1"/>
    </source>
</evidence>
<feature type="region of interest" description="Disordered" evidence="1">
    <location>
        <begin position="1"/>
        <end position="99"/>
    </location>
</feature>
<reference evidence="2 3" key="1">
    <citation type="submission" date="2017-06" db="EMBL/GenBank/DDBJ databases">
        <title>Cmopartive genomic analysis of Ambrosia Fusariam Clade fungi.</title>
        <authorList>
            <person name="Stajich J.E."/>
            <person name="Carrillo J."/>
            <person name="Kijimoto T."/>
            <person name="Eskalen A."/>
            <person name="O'Donnell K."/>
            <person name="Kasson M."/>
        </authorList>
    </citation>
    <scope>NUCLEOTIDE SEQUENCE [LARGE SCALE GENOMIC DNA]</scope>
    <source>
        <strain evidence="2 3">NRRL 20438</strain>
    </source>
</reference>
<dbReference type="EMBL" id="NIZV01000785">
    <property type="protein sequence ID" value="RSL80998.1"/>
    <property type="molecule type" value="Genomic_DNA"/>
</dbReference>
<comment type="caution">
    <text evidence="2">The sequence shown here is derived from an EMBL/GenBank/DDBJ whole genome shotgun (WGS) entry which is preliminary data.</text>
</comment>
<evidence type="ECO:0000256" key="1">
    <source>
        <dbReference type="SAM" id="MobiDB-lite"/>
    </source>
</evidence>
<dbReference type="AlphaFoldDB" id="A0A428RTY3"/>
<keyword evidence="3" id="KW-1185">Reference proteome</keyword>
<dbReference type="Proteomes" id="UP000288429">
    <property type="component" value="Unassembled WGS sequence"/>
</dbReference>
<evidence type="ECO:0000313" key="3">
    <source>
        <dbReference type="Proteomes" id="UP000288429"/>
    </source>
</evidence>
<feature type="compositionally biased region" description="Polar residues" evidence="1">
    <location>
        <begin position="85"/>
        <end position="99"/>
    </location>
</feature>
<sequence>MFFSTGSCMELAAPGHTVQPPSGHGEPRISPPSDDWDTDPKTTEELWMTVAAIAMSSRGPASRTAGSRPGRATSKTGSDAGKRSASASTRSLFDLSGSQITPESTVTNATRSISPRNAKFAKLVLEPRGILINDTNSIVPNAFSHFGTREPENDEAIDYNRIPGLSGVHIWITLDDDTVKDITDEYKEMRGQNLCEEEFATLAKELFLRGERRSRSVSQDRQWRAERMLQLVCPPKESAHWRIPPPLDETLAQETDWTWDIRPDCSYWLSLKGFNAKYRFHIQNATYVRDSITCPYFTVEFKRDGEPEDAAVRQACAAGAIALFNRYSLYIQARQVNPKLVDDMSNVRHYALTLVGHKFVFWVLRPTRDEYERWTGCEMTRLFGADCTDEYAVQELGNWVNEIHRWGLSQHGPSCERDIKNVLNSSGVRTSDANEASTR</sequence>
<accession>A0A428RTY3</accession>
<gene>
    <name evidence="2" type="ORF">CDV31_017076</name>
</gene>
<protein>
    <submittedName>
        <fullName evidence="2">Uncharacterized protein</fullName>
    </submittedName>
</protein>